<feature type="chain" id="PRO_5045525973" evidence="1">
    <location>
        <begin position="20"/>
        <end position="129"/>
    </location>
</feature>
<evidence type="ECO:0000256" key="1">
    <source>
        <dbReference type="SAM" id="SignalP"/>
    </source>
</evidence>
<protein>
    <submittedName>
        <fullName evidence="2">Uncharacterized protein</fullName>
    </submittedName>
</protein>
<accession>A0ABT5UEM7</accession>
<feature type="signal peptide" evidence="1">
    <location>
        <begin position="1"/>
        <end position="19"/>
    </location>
</feature>
<organism evidence="2 3">
    <name type="scientific">Spartinivicinus poritis</name>
    <dbReference type="NCBI Taxonomy" id="2994640"/>
    <lineage>
        <taxon>Bacteria</taxon>
        <taxon>Pseudomonadati</taxon>
        <taxon>Pseudomonadota</taxon>
        <taxon>Gammaproteobacteria</taxon>
        <taxon>Oceanospirillales</taxon>
        <taxon>Zooshikellaceae</taxon>
        <taxon>Spartinivicinus</taxon>
    </lineage>
</organism>
<proteinExistence type="predicted"/>
<dbReference type="EMBL" id="JAPMOU010000039">
    <property type="protein sequence ID" value="MDE1464640.1"/>
    <property type="molecule type" value="Genomic_DNA"/>
</dbReference>
<evidence type="ECO:0000313" key="3">
    <source>
        <dbReference type="Proteomes" id="UP001528823"/>
    </source>
</evidence>
<keyword evidence="1" id="KW-0732">Signal</keyword>
<dbReference type="RefSeq" id="WP_274690965.1">
    <property type="nucleotide sequence ID" value="NZ_JAPMOU010000039.1"/>
</dbReference>
<dbReference type="Proteomes" id="UP001528823">
    <property type="component" value="Unassembled WGS sequence"/>
</dbReference>
<sequence length="129" mass="14433">MKKTIAMMLACVGIAGAHAEWTTVLCSGADRLERLVNEGGSQVTASGQWVTDTNLMGREVHYFSLSQADHDLLKSQCQAQLANAEPLPVYSQNNLGFFKVNYSNGGYGFEPRHYNSQRMRDINHYFRSL</sequence>
<reference evidence="2 3" key="1">
    <citation type="submission" date="2022-11" db="EMBL/GenBank/DDBJ databases">
        <title>Spartinivicinus poritis sp. nov., isolated from scleractinian coral Porites lutea.</title>
        <authorList>
            <person name="Zhang G."/>
            <person name="Cai L."/>
            <person name="Wei Q."/>
        </authorList>
    </citation>
    <scope>NUCLEOTIDE SEQUENCE [LARGE SCALE GENOMIC DNA]</scope>
    <source>
        <strain evidence="2 3">A2-2</strain>
    </source>
</reference>
<keyword evidence="3" id="KW-1185">Reference proteome</keyword>
<comment type="caution">
    <text evidence="2">The sequence shown here is derived from an EMBL/GenBank/DDBJ whole genome shotgun (WGS) entry which is preliminary data.</text>
</comment>
<evidence type="ECO:0000313" key="2">
    <source>
        <dbReference type="EMBL" id="MDE1464640.1"/>
    </source>
</evidence>
<name>A0ABT5UEM7_9GAMM</name>
<gene>
    <name evidence="2" type="ORF">ORQ98_21990</name>
</gene>